<keyword evidence="4" id="KW-0274">FAD</keyword>
<evidence type="ECO:0000256" key="6">
    <source>
        <dbReference type="ARBA" id="ARBA00023033"/>
    </source>
</evidence>
<dbReference type="SUPFAM" id="SSF51905">
    <property type="entry name" value="FAD/NAD(P)-binding domain"/>
    <property type="match status" value="1"/>
</dbReference>
<name>A0ABT0C8H0_THEVL</name>
<dbReference type="PRINTS" id="PR00420">
    <property type="entry name" value="RNGMNOXGNASE"/>
</dbReference>
<dbReference type="InterPro" id="IPR010971">
    <property type="entry name" value="UbiH/COQ6"/>
</dbReference>
<dbReference type="InterPro" id="IPR051205">
    <property type="entry name" value="UbiH/COQ6_monooxygenase"/>
</dbReference>
<sequence length="432" mass="46693">MIPSHLSVSSTVSTYSVDLDCDVGIVGAGMVGSTLAVALGQAGIRVALIESRDLGQGVGPDGRASALALGTARILERLGVWPLMQSWGVSPIHRIQVSDGESPLVAQLRREMIQAPALGYIVENQITQKALLQRIRECPSVTVLSPAQVQGFSARPDHMQVELSQEGSRHTLRTAVLVGADGARSQLREWAGIPVSRWGYGQVCIVSTLTHELPHAQVAYERFQPSGPFAILPTPDPHRSCVVWTARQSDRERLMSLPEEEFLQAIQPSFGSQLGALLAASPRACYEPQRSHAQTYIGSRLALVGDAAHTTHPVGGQGVNLGMRDVAALTALLIEAKTTGRDPGAPALLQAYERCRRPENELVLFGTDTANRLFSNRNGLLLILRRLGLWSLDSLPLLKPALMRQAMGIRPQQPQLQQLPSLSHPEPLPTPV</sequence>
<gene>
    <name evidence="9" type="ORF">JX360_04040</name>
</gene>
<evidence type="ECO:0000313" key="9">
    <source>
        <dbReference type="EMBL" id="MCJ2542083.1"/>
    </source>
</evidence>
<dbReference type="NCBIfam" id="TIGR01988">
    <property type="entry name" value="Ubi-OHases"/>
    <property type="match status" value="1"/>
</dbReference>
<keyword evidence="3" id="KW-0285">Flavoprotein</keyword>
<dbReference type="Gene3D" id="3.50.50.60">
    <property type="entry name" value="FAD/NAD(P)-binding domain"/>
    <property type="match status" value="2"/>
</dbReference>
<evidence type="ECO:0000256" key="7">
    <source>
        <dbReference type="SAM" id="MobiDB-lite"/>
    </source>
</evidence>
<dbReference type="InterPro" id="IPR002938">
    <property type="entry name" value="FAD-bd"/>
</dbReference>
<evidence type="ECO:0000256" key="4">
    <source>
        <dbReference type="ARBA" id="ARBA00022827"/>
    </source>
</evidence>
<protein>
    <submittedName>
        <fullName evidence="9">UbiH/UbiF/VisC/COQ6 family ubiquinone biosynthesis hydroxylase</fullName>
    </submittedName>
</protein>
<evidence type="ECO:0000256" key="2">
    <source>
        <dbReference type="ARBA" id="ARBA00005349"/>
    </source>
</evidence>
<dbReference type="PANTHER" id="PTHR43876">
    <property type="entry name" value="UBIQUINONE BIOSYNTHESIS MONOOXYGENASE COQ6, MITOCHONDRIAL"/>
    <property type="match status" value="1"/>
</dbReference>
<dbReference type="InterPro" id="IPR018168">
    <property type="entry name" value="Ubi_Hdrlase_CS"/>
</dbReference>
<dbReference type="Proteomes" id="UP000830835">
    <property type="component" value="Unassembled WGS sequence"/>
</dbReference>
<dbReference type="PROSITE" id="PS01304">
    <property type="entry name" value="UBIH"/>
    <property type="match status" value="1"/>
</dbReference>
<evidence type="ECO:0000313" key="10">
    <source>
        <dbReference type="Proteomes" id="UP000830835"/>
    </source>
</evidence>
<keyword evidence="5" id="KW-0560">Oxidoreductase</keyword>
<feature type="compositionally biased region" description="Low complexity" evidence="7">
    <location>
        <begin position="413"/>
        <end position="425"/>
    </location>
</feature>
<dbReference type="EMBL" id="JAFIRA010000006">
    <property type="protein sequence ID" value="MCJ2542083.1"/>
    <property type="molecule type" value="Genomic_DNA"/>
</dbReference>
<organism evidence="9 10">
    <name type="scientific">Thermostichus vulcanus str. 'Rupite'</name>
    <dbReference type="NCBI Taxonomy" id="2813851"/>
    <lineage>
        <taxon>Bacteria</taxon>
        <taxon>Bacillati</taxon>
        <taxon>Cyanobacteriota</taxon>
        <taxon>Cyanophyceae</taxon>
        <taxon>Thermostichales</taxon>
        <taxon>Thermostichaceae</taxon>
        <taxon>Thermostichus</taxon>
    </lineage>
</organism>
<dbReference type="RefSeq" id="WP_244349308.1">
    <property type="nucleotide sequence ID" value="NZ_JAFIRA010000006.1"/>
</dbReference>
<keyword evidence="6" id="KW-0503">Monooxygenase</keyword>
<evidence type="ECO:0000256" key="1">
    <source>
        <dbReference type="ARBA" id="ARBA00001974"/>
    </source>
</evidence>
<dbReference type="Pfam" id="PF01494">
    <property type="entry name" value="FAD_binding_3"/>
    <property type="match status" value="1"/>
</dbReference>
<evidence type="ECO:0000259" key="8">
    <source>
        <dbReference type="Pfam" id="PF01494"/>
    </source>
</evidence>
<comment type="cofactor">
    <cofactor evidence="1">
        <name>FAD</name>
        <dbReference type="ChEBI" id="CHEBI:57692"/>
    </cofactor>
</comment>
<evidence type="ECO:0000256" key="5">
    <source>
        <dbReference type="ARBA" id="ARBA00023002"/>
    </source>
</evidence>
<accession>A0ABT0C8H0</accession>
<comment type="caution">
    <text evidence="9">The sequence shown here is derived from an EMBL/GenBank/DDBJ whole genome shotgun (WGS) entry which is preliminary data.</text>
</comment>
<comment type="similarity">
    <text evidence="2">Belongs to the UbiH/COQ6 family.</text>
</comment>
<proteinExistence type="inferred from homology"/>
<keyword evidence="10" id="KW-1185">Reference proteome</keyword>
<evidence type="ECO:0000256" key="3">
    <source>
        <dbReference type="ARBA" id="ARBA00022630"/>
    </source>
</evidence>
<feature type="domain" description="FAD-binding" evidence="8">
    <location>
        <begin position="20"/>
        <end position="360"/>
    </location>
</feature>
<dbReference type="PANTHER" id="PTHR43876:SF7">
    <property type="entry name" value="UBIQUINONE BIOSYNTHESIS MONOOXYGENASE COQ6, MITOCHONDRIAL"/>
    <property type="match status" value="1"/>
</dbReference>
<keyword evidence="9" id="KW-0830">Ubiquinone</keyword>
<reference evidence="9" key="1">
    <citation type="submission" date="2021-02" db="EMBL/GenBank/DDBJ databases">
        <title>The CRISPR/cas machinery reduction and long-range gene transfer in the hot spring cyanobacterium Synechococcus.</title>
        <authorList>
            <person name="Dvorak P."/>
            <person name="Jahodarova E."/>
            <person name="Hasler P."/>
            <person name="Poulickova A."/>
        </authorList>
    </citation>
    <scope>NUCLEOTIDE SEQUENCE</scope>
    <source>
        <strain evidence="9">Rupite</strain>
    </source>
</reference>
<feature type="region of interest" description="Disordered" evidence="7">
    <location>
        <begin position="413"/>
        <end position="432"/>
    </location>
</feature>
<dbReference type="InterPro" id="IPR036188">
    <property type="entry name" value="FAD/NAD-bd_sf"/>
</dbReference>